<name>A0A0H3ZKN0_9VIBR</name>
<dbReference type="EMBL" id="KP795495">
    <property type="protein sequence ID" value="AKN36530.1"/>
    <property type="molecule type" value="Genomic_DNA"/>
</dbReference>
<evidence type="ECO:0000313" key="1">
    <source>
        <dbReference type="EMBL" id="AKN36530.1"/>
    </source>
</evidence>
<organism evidence="1">
    <name type="scientific">Vibrio tasmaniensis</name>
    <dbReference type="NCBI Taxonomy" id="212663"/>
    <lineage>
        <taxon>Bacteria</taxon>
        <taxon>Pseudomonadati</taxon>
        <taxon>Pseudomonadota</taxon>
        <taxon>Gammaproteobacteria</taxon>
        <taxon>Vibrionales</taxon>
        <taxon>Vibrionaceae</taxon>
        <taxon>Vibrio</taxon>
    </lineage>
</organism>
<sequence length="92" mass="10648">MTPLSKKRINNALQKIQEYKEISSVESKELDIVCLLIRICGLQTKKISEEERKTLIDHATVVLESEMEFTEKMRMDEPRDILAHLKGMLTTS</sequence>
<proteinExistence type="predicted"/>
<protein>
    <submittedName>
        <fullName evidence="1">Uncharacterized protein</fullName>
    </submittedName>
</protein>
<dbReference type="AlphaFoldDB" id="A0A0H3ZKN0"/>
<reference evidence="1" key="1">
    <citation type="journal article" date="2015" name="MBio">
        <title>Eco-Evolutionary Dynamics of Episomes among Ecologically Cohesive Bacterial Populations.</title>
        <authorList>
            <person name="Xue H."/>
            <person name="Cordero O.X."/>
            <person name="Camas F.M."/>
            <person name="Trimble W."/>
            <person name="Meyer F."/>
            <person name="Guglielmini J."/>
            <person name="Rocha E.P."/>
            <person name="Polz M.F."/>
        </authorList>
    </citation>
    <scope>NUCLEOTIDE SEQUENCE</scope>
    <source>
        <strain evidence="1">FF_266</strain>
    </source>
</reference>
<accession>A0A0H3ZKN0</accession>